<dbReference type="Proteomes" id="UP000321424">
    <property type="component" value="Unassembled WGS sequence"/>
</dbReference>
<proteinExistence type="predicted"/>
<feature type="signal peptide" evidence="1">
    <location>
        <begin position="1"/>
        <end position="31"/>
    </location>
</feature>
<dbReference type="RefSeq" id="WP_147135543.1">
    <property type="nucleotide sequence ID" value="NZ_BJXA01000035.1"/>
</dbReference>
<evidence type="ECO:0000256" key="1">
    <source>
        <dbReference type="SAM" id="SignalP"/>
    </source>
</evidence>
<sequence length="125" mass="13249">MVAVRRRIITGSTLFGVAAAAAIATAGSAVAEPRDCVLDRSVTGATGFCPGGDGYFTVEADCFGVFVTRGGLGFGPYRQTSQRHAYAGPHPEMDATQTHPRAECNEFITGHFGIATDARLYETFR</sequence>
<dbReference type="EMBL" id="BJXA01000035">
    <property type="protein sequence ID" value="GEM40361.1"/>
    <property type="molecule type" value="Genomic_DNA"/>
</dbReference>
<reference evidence="2 3" key="1">
    <citation type="submission" date="2019-07" db="EMBL/GenBank/DDBJ databases">
        <title>Whole genome shotgun sequence of Nocardia ninae NBRC 108245.</title>
        <authorList>
            <person name="Hosoyama A."/>
            <person name="Uohara A."/>
            <person name="Ohji S."/>
            <person name="Ichikawa N."/>
        </authorList>
    </citation>
    <scope>NUCLEOTIDE SEQUENCE [LARGE SCALE GENOMIC DNA]</scope>
    <source>
        <strain evidence="2 3">NBRC 108245</strain>
    </source>
</reference>
<dbReference type="PROSITE" id="PS51318">
    <property type="entry name" value="TAT"/>
    <property type="match status" value="1"/>
</dbReference>
<dbReference type="InterPro" id="IPR006311">
    <property type="entry name" value="TAT_signal"/>
</dbReference>
<protein>
    <submittedName>
        <fullName evidence="2">Uncharacterized protein</fullName>
    </submittedName>
</protein>
<evidence type="ECO:0000313" key="2">
    <source>
        <dbReference type="EMBL" id="GEM40361.1"/>
    </source>
</evidence>
<accession>A0A511MIR5</accession>
<feature type="chain" id="PRO_5021926037" evidence="1">
    <location>
        <begin position="32"/>
        <end position="125"/>
    </location>
</feature>
<keyword evidence="3" id="KW-1185">Reference proteome</keyword>
<organism evidence="2 3">
    <name type="scientific">Nocardia ninae NBRC 108245</name>
    <dbReference type="NCBI Taxonomy" id="1210091"/>
    <lineage>
        <taxon>Bacteria</taxon>
        <taxon>Bacillati</taxon>
        <taxon>Actinomycetota</taxon>
        <taxon>Actinomycetes</taxon>
        <taxon>Mycobacteriales</taxon>
        <taxon>Nocardiaceae</taxon>
        <taxon>Nocardia</taxon>
    </lineage>
</organism>
<comment type="caution">
    <text evidence="2">The sequence shown here is derived from an EMBL/GenBank/DDBJ whole genome shotgun (WGS) entry which is preliminary data.</text>
</comment>
<dbReference type="OrthoDB" id="4567348at2"/>
<keyword evidence="1" id="KW-0732">Signal</keyword>
<gene>
    <name evidence="2" type="ORF">NN4_48800</name>
</gene>
<name>A0A511MIR5_9NOCA</name>
<evidence type="ECO:0000313" key="3">
    <source>
        <dbReference type="Proteomes" id="UP000321424"/>
    </source>
</evidence>
<dbReference type="AlphaFoldDB" id="A0A511MIR5"/>